<comment type="caution">
    <text evidence="7">The sequence shown here is derived from an EMBL/GenBank/DDBJ whole genome shotgun (WGS) entry which is preliminary data.</text>
</comment>
<gene>
    <name evidence="7" type="ORF">HOLleu_11181</name>
</gene>
<dbReference type="EMBL" id="JAIZAY010000004">
    <property type="protein sequence ID" value="KAJ8043882.1"/>
    <property type="molecule type" value="Genomic_DNA"/>
</dbReference>
<evidence type="ECO:0000313" key="7">
    <source>
        <dbReference type="EMBL" id="KAJ8043882.1"/>
    </source>
</evidence>
<evidence type="ECO:0000313" key="8">
    <source>
        <dbReference type="Proteomes" id="UP001152320"/>
    </source>
</evidence>
<evidence type="ECO:0000256" key="6">
    <source>
        <dbReference type="SAM" id="SignalP"/>
    </source>
</evidence>
<feature type="binding site" evidence="4">
    <location>
        <position position="216"/>
    </location>
    <ligand>
        <name>cyanocob(III)alamin</name>
        <dbReference type="ChEBI" id="CHEBI:17439"/>
    </ligand>
</feature>
<feature type="disulfide bond" evidence="5">
    <location>
        <begin position="178"/>
        <end position="227"/>
    </location>
</feature>
<dbReference type="Gene3D" id="1.50.10.20">
    <property type="match status" value="1"/>
</dbReference>
<keyword evidence="3 6" id="KW-0732">Signal</keyword>
<proteinExistence type="predicted"/>
<dbReference type="Gene3D" id="2.170.130.30">
    <property type="match status" value="1"/>
</dbReference>
<dbReference type="PANTHER" id="PTHR10559">
    <property type="entry name" value="TRANSCOBALAMIN-1/GASTRIC INTRINSIC FACTOR"/>
    <property type="match status" value="1"/>
</dbReference>
<evidence type="ECO:0000256" key="4">
    <source>
        <dbReference type="PIRSR" id="PIRSR602157-1"/>
    </source>
</evidence>
<evidence type="ECO:0000256" key="2">
    <source>
        <dbReference type="ARBA" id="ARBA00022525"/>
    </source>
</evidence>
<feature type="chain" id="PRO_5040241926" evidence="6">
    <location>
        <begin position="20"/>
        <end position="460"/>
    </location>
</feature>
<sequence length="460" mass="51726">MKNILIASVLFIWVCSGASVDVESICGPQTTNVLVERLHNASGRAFQWLSSNRASHFGWSLGNTASAVTSLQLLSQSWIADRSLEIQLTLKQLQLEILSLLTKSERSKIPNIIHLHEHHRLMFSRLPYYIMALHATCQNSSNYHGVDLINTLTNHMRRFRKDGLNDYFQHALSIQALCSTGHPVKWRFIEDLLSGQRQDGCFHKPCPGSCENERIDTSSIVLSALTCVKDTTLSHNLDQLNTSIVKAANCLVSKSQDGSFGNAVNNAMAVQALLATGFDHSQWDCHSAMTSVLNDQHEDGHFGSLAATIHIMPLLAGRHHSHIKELQFECPEDFLEDQEPILPPVEDSDNTTMLVTIQVTHGVDRRFHQVHGIPGESLLDLMYRQQELSDDFTFETKTTEWGPFITSINGIRNDEYGFQNWIVEHIVNQQRLCVDKGAGDIYPVDGDHYLWLYHGCASEK</sequence>
<feature type="signal peptide" evidence="6">
    <location>
        <begin position="1"/>
        <end position="19"/>
    </location>
</feature>
<dbReference type="InterPro" id="IPR008930">
    <property type="entry name" value="Terpenoid_cyclase/PrenylTrfase"/>
</dbReference>
<dbReference type="OrthoDB" id="6343110at2759"/>
<dbReference type="GO" id="GO:0031419">
    <property type="term" value="F:cobalamin binding"/>
    <property type="evidence" value="ECO:0007669"/>
    <property type="project" value="InterPro"/>
</dbReference>
<keyword evidence="4" id="KW-0170">Cobalt</keyword>
<keyword evidence="2" id="KW-0964">Secreted</keyword>
<dbReference type="GO" id="GO:0005615">
    <property type="term" value="C:extracellular space"/>
    <property type="evidence" value="ECO:0007669"/>
    <property type="project" value="TreeGrafter"/>
</dbReference>
<dbReference type="PANTHER" id="PTHR10559:SF18">
    <property type="entry name" value="TRANSCOBALAMIN II"/>
    <property type="match status" value="1"/>
</dbReference>
<dbReference type="AlphaFoldDB" id="A0A9Q1CEX7"/>
<dbReference type="SUPFAM" id="SSF48239">
    <property type="entry name" value="Terpenoid cyclases/Protein prenyltransferases"/>
    <property type="match status" value="1"/>
</dbReference>
<name>A0A9Q1CEX7_HOLLE</name>
<dbReference type="InterPro" id="IPR002157">
    <property type="entry name" value="Cbl-bd_prot"/>
</dbReference>
<organism evidence="7 8">
    <name type="scientific">Holothuria leucospilota</name>
    <name type="common">Black long sea cucumber</name>
    <name type="synonym">Mertensiothuria leucospilota</name>
    <dbReference type="NCBI Taxonomy" id="206669"/>
    <lineage>
        <taxon>Eukaryota</taxon>
        <taxon>Metazoa</taxon>
        <taxon>Echinodermata</taxon>
        <taxon>Eleutherozoa</taxon>
        <taxon>Echinozoa</taxon>
        <taxon>Holothuroidea</taxon>
        <taxon>Aspidochirotacea</taxon>
        <taxon>Aspidochirotida</taxon>
        <taxon>Holothuriidae</taxon>
        <taxon>Holothuria</taxon>
    </lineage>
</organism>
<evidence type="ECO:0000256" key="3">
    <source>
        <dbReference type="ARBA" id="ARBA00022729"/>
    </source>
</evidence>
<dbReference type="Proteomes" id="UP001152320">
    <property type="component" value="Chromosome 4"/>
</dbReference>
<accession>A0A9Q1CEX7</accession>
<protein>
    <submittedName>
        <fullName evidence="7">Uncharacterized protein</fullName>
    </submittedName>
</protein>
<reference evidence="7" key="1">
    <citation type="submission" date="2021-10" db="EMBL/GenBank/DDBJ databases">
        <title>Tropical sea cucumber genome reveals ecological adaptation and Cuvierian tubules defense mechanism.</title>
        <authorList>
            <person name="Chen T."/>
        </authorList>
    </citation>
    <scope>NUCLEOTIDE SEQUENCE</scope>
    <source>
        <strain evidence="7">Nanhai2018</strain>
        <tissue evidence="7">Muscle</tissue>
    </source>
</reference>
<keyword evidence="5" id="KW-1015">Disulfide bond</keyword>
<evidence type="ECO:0000256" key="1">
    <source>
        <dbReference type="ARBA" id="ARBA00004613"/>
    </source>
</evidence>
<comment type="subcellular location">
    <subcellularLocation>
        <location evidence="1">Secreted</location>
    </subcellularLocation>
</comment>
<keyword evidence="8" id="KW-1185">Reference proteome</keyword>
<dbReference type="Pfam" id="PF01122">
    <property type="entry name" value="Cobalamin_bind"/>
    <property type="match status" value="1"/>
</dbReference>
<dbReference type="InterPro" id="IPR051588">
    <property type="entry name" value="Cobalamin_Transport"/>
</dbReference>
<dbReference type="GO" id="GO:0015889">
    <property type="term" value="P:cobalamin transport"/>
    <property type="evidence" value="ECO:0007669"/>
    <property type="project" value="InterPro"/>
</dbReference>
<feature type="disulfide bond" evidence="5">
    <location>
        <begin position="26"/>
        <end position="285"/>
    </location>
</feature>
<feature type="binding site" evidence="4">
    <location>
        <position position="262"/>
    </location>
    <ligand>
        <name>cyanocob(III)alamin</name>
        <dbReference type="ChEBI" id="CHEBI:17439"/>
    </ligand>
</feature>
<evidence type="ECO:0000256" key="5">
    <source>
        <dbReference type="PIRSR" id="PIRSR602157-2"/>
    </source>
</evidence>